<protein>
    <submittedName>
        <fullName evidence="1">Uncharacterized protein</fullName>
    </submittedName>
</protein>
<dbReference type="AlphaFoldDB" id="A0A7I9YPP3"/>
<name>A0A7I9YPP3_MYCBU</name>
<reference evidence="1 2" key="1">
    <citation type="journal article" date="2019" name="Emerg. Microbes Infect.">
        <title>Comprehensive subspecies identification of 175 nontuberculous mycobacteria species based on 7547 genomic profiles.</title>
        <authorList>
            <person name="Matsumoto Y."/>
            <person name="Kinjo T."/>
            <person name="Motooka D."/>
            <person name="Nabeya D."/>
            <person name="Jung N."/>
            <person name="Uechi K."/>
            <person name="Horii T."/>
            <person name="Iida T."/>
            <person name="Fujita J."/>
            <person name="Nakamura S."/>
        </authorList>
    </citation>
    <scope>NUCLEOTIDE SEQUENCE [LARGE SCALE GENOMIC DNA]</scope>
    <source>
        <strain evidence="1 2">JCM 30725</strain>
    </source>
</reference>
<gene>
    <name evidence="1" type="ORF">MBOU_24850</name>
</gene>
<comment type="caution">
    <text evidence="1">The sequence shown here is derived from an EMBL/GenBank/DDBJ whole genome shotgun (WGS) entry which is preliminary data.</text>
</comment>
<dbReference type="Proteomes" id="UP000465360">
    <property type="component" value="Unassembled WGS sequence"/>
</dbReference>
<evidence type="ECO:0000313" key="1">
    <source>
        <dbReference type="EMBL" id="GFG90443.1"/>
    </source>
</evidence>
<proteinExistence type="predicted"/>
<evidence type="ECO:0000313" key="2">
    <source>
        <dbReference type="Proteomes" id="UP000465360"/>
    </source>
</evidence>
<dbReference type="RefSeq" id="WP_163712116.1">
    <property type="nucleotide sequence ID" value="NZ_BLKZ01000001.1"/>
</dbReference>
<accession>A0A7I9YPP3</accession>
<dbReference type="EMBL" id="BLKZ01000001">
    <property type="protein sequence ID" value="GFG90443.1"/>
    <property type="molecule type" value="Genomic_DNA"/>
</dbReference>
<sequence>MAMLRPVAAPATSGAYTWLVEREEQEYADWRGRGWPGRYPRQQVLDRLRAGQPVAVTVGELPERLRPTGCVLPPRTHAEEYQRRASEIVTIHADDRVTLGAEGEAADALWAEAREL</sequence>
<keyword evidence="2" id="KW-1185">Reference proteome</keyword>
<organism evidence="1 2">
    <name type="scientific">Mycobacterium bourgelatii</name>
    <dbReference type="NCBI Taxonomy" id="1273442"/>
    <lineage>
        <taxon>Bacteria</taxon>
        <taxon>Bacillati</taxon>
        <taxon>Actinomycetota</taxon>
        <taxon>Actinomycetes</taxon>
        <taxon>Mycobacteriales</taxon>
        <taxon>Mycobacteriaceae</taxon>
        <taxon>Mycobacterium</taxon>
    </lineage>
</organism>